<evidence type="ECO:0000256" key="2">
    <source>
        <dbReference type="ARBA" id="ARBA00022651"/>
    </source>
</evidence>
<dbReference type="PANTHER" id="PTHR43772">
    <property type="entry name" value="ENDO-1,4-BETA-XYLANASE"/>
    <property type="match status" value="1"/>
</dbReference>
<keyword evidence="3 7" id="KW-0378">Hydrolase</keyword>
<evidence type="ECO:0000313" key="8">
    <source>
        <dbReference type="EMBL" id="CUO01868.1"/>
    </source>
</evidence>
<comment type="similarity">
    <text evidence="1 7">Belongs to the glycosyl hydrolase 43 family.</text>
</comment>
<dbReference type="InterPro" id="IPR023296">
    <property type="entry name" value="Glyco_hydro_beta-prop_sf"/>
</dbReference>
<dbReference type="PANTHER" id="PTHR43772:SF2">
    <property type="entry name" value="PUTATIVE (AFU_ORTHOLOGUE AFUA_2G04480)-RELATED"/>
    <property type="match status" value="1"/>
</dbReference>
<dbReference type="AlphaFoldDB" id="A0A174BQF4"/>
<dbReference type="GO" id="GO:0004553">
    <property type="term" value="F:hydrolase activity, hydrolyzing O-glycosyl compounds"/>
    <property type="evidence" value="ECO:0007669"/>
    <property type="project" value="InterPro"/>
</dbReference>
<dbReference type="STRING" id="39482.ERS852491_01070"/>
<dbReference type="RefSeq" id="WP_055151671.1">
    <property type="nucleotide sequence ID" value="NZ_CYZU01000007.1"/>
</dbReference>
<keyword evidence="5 7" id="KW-0326">Glycosidase</keyword>
<dbReference type="EMBL" id="CYZU01000007">
    <property type="protein sequence ID" value="CUO01868.1"/>
    <property type="molecule type" value="Genomic_DNA"/>
</dbReference>
<evidence type="ECO:0000256" key="5">
    <source>
        <dbReference type="ARBA" id="ARBA00023295"/>
    </source>
</evidence>
<feature type="site" description="Important for catalytic activity, responsible for pKa modulation of the active site Glu and correct orientation of both the proton donor and substrate" evidence="6">
    <location>
        <position position="170"/>
    </location>
</feature>
<keyword evidence="4" id="KW-0119">Carbohydrate metabolism</keyword>
<sequence>MREYKNTRNPILPPDIHIPDGEGHVMTDGRLYIYGSYDETANEYCSDRYYVVSTADMEKWVIHDEAFTAEAVTWIHDGNAPKYPGIDREHPTPFMKKILEEAAGSNDIQEEGDETADEEAVFLYAPDCIYKDGRYYLYFCTSDDREGVAVSECPQGPFTNPVQLPCGGIDPAVFIDDDGKAYYYWGQLFSHGVRLNEDMISFDPDNIVDNLVTEEKHFFHEGSSMRKMNDTYYYVYADMQRGRPTALGYATGSSPLGPFEYRGIIIDNAGCDPESWNNHGSIECVNGQWYVFYHRSSRGCRQYRRLCIEPIFINPDGTIDEVKMTSQGPGKPFGPGEKIMGYQACGLKGSVYIGAEENRGAAYEEKLTHICHGDEAIFRYVHSQVEFRSIRILASGSGQIEVLMNGHSAGTVKITDGVQLNRDINMPAGEYELVLRFMETEGLEIREIVIN</sequence>
<evidence type="ECO:0000256" key="7">
    <source>
        <dbReference type="RuleBase" id="RU361187"/>
    </source>
</evidence>
<dbReference type="CDD" id="cd18620">
    <property type="entry name" value="GH43_XylA-like"/>
    <property type="match status" value="1"/>
</dbReference>
<accession>A0A174BQF4</accession>
<evidence type="ECO:0000256" key="4">
    <source>
        <dbReference type="ARBA" id="ARBA00023277"/>
    </source>
</evidence>
<gene>
    <name evidence="8" type="primary">xylA_3</name>
    <name evidence="8" type="ORF">ERS852491_01070</name>
</gene>
<keyword evidence="2" id="KW-0624">Polysaccharide degradation</keyword>
<protein>
    <submittedName>
        <fullName evidence="8">Xylosidase/arabinosidase</fullName>
    </submittedName>
</protein>
<dbReference type="SUPFAM" id="SSF75005">
    <property type="entry name" value="Arabinanase/levansucrase/invertase"/>
    <property type="match status" value="1"/>
</dbReference>
<evidence type="ECO:0000256" key="3">
    <source>
        <dbReference type="ARBA" id="ARBA00022801"/>
    </source>
</evidence>
<dbReference type="InterPro" id="IPR052176">
    <property type="entry name" value="Glycosyl_Hydrlase_43_Enz"/>
</dbReference>
<proteinExistence type="inferred from homology"/>
<organism evidence="8 9">
    <name type="scientific">Faecalicatena contorta</name>
    <dbReference type="NCBI Taxonomy" id="39482"/>
    <lineage>
        <taxon>Bacteria</taxon>
        <taxon>Bacillati</taxon>
        <taxon>Bacillota</taxon>
        <taxon>Clostridia</taxon>
        <taxon>Lachnospirales</taxon>
        <taxon>Lachnospiraceae</taxon>
        <taxon>Faecalicatena</taxon>
    </lineage>
</organism>
<dbReference type="GO" id="GO:0045493">
    <property type="term" value="P:xylan catabolic process"/>
    <property type="evidence" value="ECO:0007669"/>
    <property type="project" value="UniProtKB-KW"/>
</dbReference>
<keyword evidence="2" id="KW-0858">Xylan degradation</keyword>
<name>A0A174BQF4_9FIRM</name>
<dbReference type="Pfam" id="PF04616">
    <property type="entry name" value="Glyco_hydro_43"/>
    <property type="match status" value="1"/>
</dbReference>
<dbReference type="Proteomes" id="UP000095544">
    <property type="component" value="Unassembled WGS sequence"/>
</dbReference>
<dbReference type="InterPro" id="IPR006710">
    <property type="entry name" value="Glyco_hydro_43"/>
</dbReference>
<evidence type="ECO:0000256" key="6">
    <source>
        <dbReference type="PIRSR" id="PIRSR606710-2"/>
    </source>
</evidence>
<dbReference type="Gene3D" id="2.115.10.20">
    <property type="entry name" value="Glycosyl hydrolase domain, family 43"/>
    <property type="match status" value="1"/>
</dbReference>
<dbReference type="OrthoDB" id="9801455at2"/>
<evidence type="ECO:0000256" key="1">
    <source>
        <dbReference type="ARBA" id="ARBA00009865"/>
    </source>
</evidence>
<reference evidence="8 9" key="1">
    <citation type="submission" date="2015-09" db="EMBL/GenBank/DDBJ databases">
        <authorList>
            <consortium name="Pathogen Informatics"/>
        </authorList>
    </citation>
    <scope>NUCLEOTIDE SEQUENCE [LARGE SCALE GENOMIC DNA]</scope>
    <source>
        <strain evidence="8 9">2789STDY5834876</strain>
    </source>
</reference>
<evidence type="ECO:0000313" key="9">
    <source>
        <dbReference type="Proteomes" id="UP000095544"/>
    </source>
</evidence>